<sequence length="441" mass="49457">MVIGFFSPVGHHKGNARFLTAILATGICSIVYLTWFLPGLSVKTGLERFVPTNSAKTEASAKTEVDIQWDQSPRRLIVFGDSWSDNGQYPIDPPPKELMPVREEARGKVWTEWLCFAISCTHHDNFARSLPQPWDSEFSGSVVDSNLLNRTLMNMTLSNSSLVTNFEIAEPLADLKTQVQQWLQFEKQQYNNGRVSQVERNGTVFTIWFSLWDLWYYSEKTIGEAEVAVSKTIDTLFDQLDLIAENWPAEMKIIMPEAIDTTFLPGWAKMRTGPRGSDPNGETQRNAVRLVEQWNQALDMRATRWDRGSMYIYNTNEWLLDQVREQQLYTAHLKDANGMGSTEPPWSNVRSGCVETNATLAAASGIERCSDPGTYLFWDDMHLGSEAMKMIGEGIAQDIASNRGDSWFAQEITMTNAAPSSAASNLEPSADASPAEAQPTQ</sequence>
<evidence type="ECO:0000313" key="3">
    <source>
        <dbReference type="EMBL" id="KAK0513715.1"/>
    </source>
</evidence>
<gene>
    <name evidence="3" type="ORF">JMJ35_003437</name>
</gene>
<organism evidence="3 4">
    <name type="scientific">Cladonia borealis</name>
    <dbReference type="NCBI Taxonomy" id="184061"/>
    <lineage>
        <taxon>Eukaryota</taxon>
        <taxon>Fungi</taxon>
        <taxon>Dikarya</taxon>
        <taxon>Ascomycota</taxon>
        <taxon>Pezizomycotina</taxon>
        <taxon>Lecanoromycetes</taxon>
        <taxon>OSLEUM clade</taxon>
        <taxon>Lecanoromycetidae</taxon>
        <taxon>Lecanorales</taxon>
        <taxon>Lecanorineae</taxon>
        <taxon>Cladoniaceae</taxon>
        <taxon>Cladonia</taxon>
    </lineage>
</organism>
<proteinExistence type="predicted"/>
<feature type="transmembrane region" description="Helical" evidence="2">
    <location>
        <begin position="18"/>
        <end position="37"/>
    </location>
</feature>
<evidence type="ECO:0000256" key="1">
    <source>
        <dbReference type="SAM" id="MobiDB-lite"/>
    </source>
</evidence>
<keyword evidence="2" id="KW-0812">Transmembrane</keyword>
<comment type="caution">
    <text evidence="3">The sequence shown here is derived from an EMBL/GenBank/DDBJ whole genome shotgun (WGS) entry which is preliminary data.</text>
</comment>
<feature type="compositionally biased region" description="Polar residues" evidence="1">
    <location>
        <begin position="418"/>
        <end position="427"/>
    </location>
</feature>
<keyword evidence="2" id="KW-0472">Membrane</keyword>
<protein>
    <submittedName>
        <fullName evidence="3">Uncharacterized protein</fullName>
    </submittedName>
</protein>
<dbReference type="Gene3D" id="3.40.50.1110">
    <property type="entry name" value="SGNH hydrolase"/>
    <property type="match status" value="1"/>
</dbReference>
<dbReference type="AlphaFoldDB" id="A0AA39R2N3"/>
<evidence type="ECO:0000256" key="2">
    <source>
        <dbReference type="SAM" id="Phobius"/>
    </source>
</evidence>
<name>A0AA39R2N3_9LECA</name>
<feature type="region of interest" description="Disordered" evidence="1">
    <location>
        <begin position="418"/>
        <end position="441"/>
    </location>
</feature>
<dbReference type="EMBL" id="JAFEKC020000006">
    <property type="protein sequence ID" value="KAK0513715.1"/>
    <property type="molecule type" value="Genomic_DNA"/>
</dbReference>
<dbReference type="InterPro" id="IPR036514">
    <property type="entry name" value="SGNH_hydro_sf"/>
</dbReference>
<keyword evidence="4" id="KW-1185">Reference proteome</keyword>
<accession>A0AA39R2N3</accession>
<dbReference type="Proteomes" id="UP001166286">
    <property type="component" value="Unassembled WGS sequence"/>
</dbReference>
<keyword evidence="2" id="KW-1133">Transmembrane helix</keyword>
<reference evidence="3" key="1">
    <citation type="submission" date="2023-03" db="EMBL/GenBank/DDBJ databases">
        <title>Complete genome of Cladonia borealis.</title>
        <authorList>
            <person name="Park H."/>
        </authorList>
    </citation>
    <scope>NUCLEOTIDE SEQUENCE</scope>
    <source>
        <strain evidence="3">ANT050790</strain>
    </source>
</reference>
<evidence type="ECO:0000313" key="4">
    <source>
        <dbReference type="Proteomes" id="UP001166286"/>
    </source>
</evidence>